<proteinExistence type="predicted"/>
<dbReference type="AlphaFoldDB" id="A0A0E0MLU0"/>
<dbReference type="PANTHER" id="PTHR33110">
    <property type="entry name" value="F-BOX/KELCH-REPEAT PROTEIN-RELATED"/>
    <property type="match status" value="1"/>
</dbReference>
<dbReference type="PANTHER" id="PTHR33110:SF135">
    <property type="entry name" value="OS05G0539300 PROTEIN"/>
    <property type="match status" value="1"/>
</dbReference>
<feature type="region of interest" description="Disordered" evidence="1">
    <location>
        <begin position="1"/>
        <end position="23"/>
    </location>
</feature>
<dbReference type="Proteomes" id="UP000026962">
    <property type="component" value="Chromosome 12"/>
</dbReference>
<reference evidence="3" key="2">
    <citation type="submission" date="2018-05" db="EMBL/GenBank/DDBJ databases">
        <title>OpunRS2 (Oryza punctata Reference Sequence Version 2).</title>
        <authorList>
            <person name="Zhang J."/>
            <person name="Kudrna D."/>
            <person name="Lee S."/>
            <person name="Talag J."/>
            <person name="Welchert J."/>
            <person name="Wing R.A."/>
        </authorList>
    </citation>
    <scope>NUCLEOTIDE SEQUENCE [LARGE SCALE GENOMIC DNA]</scope>
</reference>
<dbReference type="OMA" id="SCHAICH"/>
<keyword evidence="4" id="KW-1185">Reference proteome</keyword>
<name>A0A0E0MLU0_ORYPU</name>
<accession>A0A0E0MLU0</accession>
<organism evidence="3">
    <name type="scientific">Oryza punctata</name>
    <name type="common">Red rice</name>
    <dbReference type="NCBI Taxonomy" id="4537"/>
    <lineage>
        <taxon>Eukaryota</taxon>
        <taxon>Viridiplantae</taxon>
        <taxon>Streptophyta</taxon>
        <taxon>Embryophyta</taxon>
        <taxon>Tracheophyta</taxon>
        <taxon>Spermatophyta</taxon>
        <taxon>Magnoliopsida</taxon>
        <taxon>Liliopsida</taxon>
        <taxon>Poales</taxon>
        <taxon>Poaceae</taxon>
        <taxon>BOP clade</taxon>
        <taxon>Oryzoideae</taxon>
        <taxon>Oryzeae</taxon>
        <taxon>Oryzinae</taxon>
        <taxon>Oryza</taxon>
    </lineage>
</organism>
<feature type="domain" description="KIB1-4 beta-propeller" evidence="2">
    <location>
        <begin position="540"/>
        <end position="807"/>
    </location>
</feature>
<dbReference type="Pfam" id="PF03478">
    <property type="entry name" value="Beta-prop_KIB1-4"/>
    <property type="match status" value="2"/>
</dbReference>
<sequence>MAEEFPPPAPSPPHPAPMPDAEPPPPWANLPIHIVRGIASRLLCKIDRRCGECICHSWREAFLQLEPPPPPLPLLLVANAGEHAFHCVPSNWRTHPIPMPSSAHHRYFGSYDGGWLFLSISQSSRHVLQNLNKNDNVKRFKFSLPDQRRCQILSATVDQQLIVIVAATLSCQPTEPGCVAAGIIDSRSFPDHPRYIAFWKIGETSISFPAMNQPEVEDLLYSSHGAGAFLFLTEGEHIREFPQPIFPPPGTAPGVSQELYFQPRGDDGGGLPVLARYLVESRDNLLMVVRLGTRESCTARPRHRRSQSPPPPPTPTTAFQVFQREDQKVKSINDIDGVVQLEHSWIKLPDLEGRMLFVGRGCSRSYEADGYPGMEGVYFLDDRSFYDRTNVFKNDAKRKYYRSDIGKWSGSPPQVRHNFPEQVLNHVHNEVDRVADRMFDGIVLRLPPRRLQPLSCHAICHHLHYSSHQWLMASLRHGRTLSPTSSARSAATSCAYGLCSSWRDALLLLEPPPPPLPRLVLPEADGPAFYCVPSGCLPHRFVVPHAALHARCFGSYDGAWLFHAVEQAANHVLLNLITHQQLNLPNLLRVPSLVLPGLTFEFEVAIVAATLSRRPTDQGCVGAGIICFHRKPLDSRHIAFWRMGDEAFSESFQSAGIGRELELEVVDLLYGGHGGGAFLFLTRGENIRVFRQPIFPLRDMQTALLYFERRGDDDDDDGWPVIDRYLVESREKLLMVVRLRDPQPGRSSTTAFRVFQREDQLFISYWTKLPDLDGRMLFVGRGCSRSYEAADGYPGMEGVYFLDDRSFHDPMVVFMNAAEQQYPCSDNGRWSGAPPPAEVERCFPEQGPSNYSPPIPWQIRQTEPGCFSFSVTLF</sequence>
<evidence type="ECO:0000313" key="3">
    <source>
        <dbReference type="EnsemblPlants" id="OPUNC12G08990.1"/>
    </source>
</evidence>
<dbReference type="InterPro" id="IPR005174">
    <property type="entry name" value="KIB1-4_b-propeller"/>
</dbReference>
<dbReference type="HOGENOM" id="CLU_019286_5_1_1"/>
<feature type="region of interest" description="Disordered" evidence="1">
    <location>
        <begin position="297"/>
        <end position="316"/>
    </location>
</feature>
<evidence type="ECO:0000313" key="4">
    <source>
        <dbReference type="Proteomes" id="UP000026962"/>
    </source>
</evidence>
<reference evidence="3" key="1">
    <citation type="submission" date="2015-04" db="UniProtKB">
        <authorList>
            <consortium name="EnsemblPlants"/>
        </authorList>
    </citation>
    <scope>IDENTIFICATION</scope>
</reference>
<dbReference type="Gramene" id="OPUNC12G08990.1">
    <property type="protein sequence ID" value="OPUNC12G08990.1"/>
    <property type="gene ID" value="OPUNC12G08990"/>
</dbReference>
<evidence type="ECO:0000256" key="1">
    <source>
        <dbReference type="SAM" id="MobiDB-lite"/>
    </source>
</evidence>
<dbReference type="EnsemblPlants" id="OPUNC12G08990.1">
    <property type="protein sequence ID" value="OPUNC12G08990.1"/>
    <property type="gene ID" value="OPUNC12G08990"/>
</dbReference>
<feature type="domain" description="KIB1-4 beta-propeller" evidence="2">
    <location>
        <begin position="93"/>
        <end position="387"/>
    </location>
</feature>
<evidence type="ECO:0000259" key="2">
    <source>
        <dbReference type="Pfam" id="PF03478"/>
    </source>
</evidence>
<protein>
    <recommendedName>
        <fullName evidence="2">KIB1-4 beta-propeller domain-containing protein</fullName>
    </recommendedName>
</protein>